<protein>
    <recommendedName>
        <fullName evidence="3">Tyr recombinase domain-containing protein</fullName>
    </recommendedName>
</protein>
<evidence type="ECO:0000256" key="1">
    <source>
        <dbReference type="ARBA" id="ARBA00023125"/>
    </source>
</evidence>
<comment type="caution">
    <text evidence="4">The sequence shown here is derived from an EMBL/GenBank/DDBJ whole genome shotgun (WGS) entry which is preliminary data.</text>
</comment>
<evidence type="ECO:0000256" key="2">
    <source>
        <dbReference type="ARBA" id="ARBA00023172"/>
    </source>
</evidence>
<keyword evidence="1" id="KW-0238">DNA-binding</keyword>
<evidence type="ECO:0000259" key="3">
    <source>
        <dbReference type="PROSITE" id="PS51898"/>
    </source>
</evidence>
<gene>
    <name evidence="4" type="ORF">S03H2_62770</name>
</gene>
<proteinExistence type="predicted"/>
<dbReference type="SUPFAM" id="SSF56349">
    <property type="entry name" value="DNA breaking-rejoining enzymes"/>
    <property type="match status" value="1"/>
</dbReference>
<dbReference type="Gene3D" id="1.10.443.10">
    <property type="entry name" value="Intergrase catalytic core"/>
    <property type="match status" value="1"/>
</dbReference>
<dbReference type="GO" id="GO:0006310">
    <property type="term" value="P:DNA recombination"/>
    <property type="evidence" value="ECO:0007669"/>
    <property type="project" value="UniProtKB-KW"/>
</dbReference>
<dbReference type="InterPro" id="IPR011010">
    <property type="entry name" value="DNA_brk_join_enz"/>
</dbReference>
<dbReference type="EMBL" id="BARU01040619">
    <property type="protein sequence ID" value="GAH79580.1"/>
    <property type="molecule type" value="Genomic_DNA"/>
</dbReference>
<dbReference type="GO" id="GO:0015074">
    <property type="term" value="P:DNA integration"/>
    <property type="evidence" value="ECO:0007669"/>
    <property type="project" value="InterPro"/>
</dbReference>
<dbReference type="GO" id="GO:0003677">
    <property type="term" value="F:DNA binding"/>
    <property type="evidence" value="ECO:0007669"/>
    <property type="project" value="UniProtKB-KW"/>
</dbReference>
<dbReference type="InterPro" id="IPR013762">
    <property type="entry name" value="Integrase-like_cat_sf"/>
</dbReference>
<dbReference type="PROSITE" id="PS51898">
    <property type="entry name" value="TYR_RECOMBINASE"/>
    <property type="match status" value="1"/>
</dbReference>
<dbReference type="InterPro" id="IPR050090">
    <property type="entry name" value="Tyrosine_recombinase_XerCD"/>
</dbReference>
<name>X1JDJ6_9ZZZZ</name>
<sequence>MPYQYKREPLSDDEVNRLTNACDTFREKFVVWTLLDTGLRLSEFADLKKDDIQWQERRLVIYGKGGPYGKKTKTRIIPMTERVGRLLEYHFAENDNTGMHKRTVARIVKKVADKAGISKSVSPHVLRHTFSVNCIKKGLSTRALQYFLGHDRLATTEIYLNLSPEDAIREFLNKW</sequence>
<dbReference type="AlphaFoldDB" id="X1JDJ6"/>
<reference evidence="4" key="1">
    <citation type="journal article" date="2014" name="Front. Microbiol.">
        <title>High frequency of phylogenetically diverse reductive dehalogenase-homologous genes in deep subseafloor sedimentary metagenomes.</title>
        <authorList>
            <person name="Kawai M."/>
            <person name="Futagami T."/>
            <person name="Toyoda A."/>
            <person name="Takaki Y."/>
            <person name="Nishi S."/>
            <person name="Hori S."/>
            <person name="Arai W."/>
            <person name="Tsubouchi T."/>
            <person name="Morono Y."/>
            <person name="Uchiyama I."/>
            <person name="Ito T."/>
            <person name="Fujiyama A."/>
            <person name="Inagaki F."/>
            <person name="Takami H."/>
        </authorList>
    </citation>
    <scope>NUCLEOTIDE SEQUENCE</scope>
    <source>
        <strain evidence="4">Expedition CK06-06</strain>
    </source>
</reference>
<dbReference type="PANTHER" id="PTHR30349">
    <property type="entry name" value="PHAGE INTEGRASE-RELATED"/>
    <property type="match status" value="1"/>
</dbReference>
<dbReference type="InterPro" id="IPR002104">
    <property type="entry name" value="Integrase_catalytic"/>
</dbReference>
<dbReference type="Pfam" id="PF00589">
    <property type="entry name" value="Phage_integrase"/>
    <property type="match status" value="1"/>
</dbReference>
<evidence type="ECO:0000313" key="4">
    <source>
        <dbReference type="EMBL" id="GAH79580.1"/>
    </source>
</evidence>
<keyword evidence="2" id="KW-0233">DNA recombination</keyword>
<accession>X1JDJ6</accession>
<feature type="domain" description="Tyr recombinase" evidence="3">
    <location>
        <begin position="5"/>
        <end position="172"/>
    </location>
</feature>
<dbReference type="PANTHER" id="PTHR30349:SF41">
    <property type="entry name" value="INTEGRASE_RECOMBINASE PROTEIN MJ0367-RELATED"/>
    <property type="match status" value="1"/>
</dbReference>
<organism evidence="4">
    <name type="scientific">marine sediment metagenome</name>
    <dbReference type="NCBI Taxonomy" id="412755"/>
    <lineage>
        <taxon>unclassified sequences</taxon>
        <taxon>metagenomes</taxon>
        <taxon>ecological metagenomes</taxon>
    </lineage>
</organism>